<gene>
    <name evidence="1" type="ORF">ACFOD3_04630</name>
</gene>
<name>A0ABV7BPG0_9PROT</name>
<accession>A0ABV7BPG0</accession>
<organism evidence="1 2">
    <name type="scientific">Falsiroseomonas tokyonensis</name>
    <dbReference type="NCBI Taxonomy" id="430521"/>
    <lineage>
        <taxon>Bacteria</taxon>
        <taxon>Pseudomonadati</taxon>
        <taxon>Pseudomonadota</taxon>
        <taxon>Alphaproteobacteria</taxon>
        <taxon>Acetobacterales</taxon>
        <taxon>Roseomonadaceae</taxon>
        <taxon>Falsiroseomonas</taxon>
    </lineage>
</organism>
<sequence length="117" mass="12192">MPDLRRHLTQLLPVLMLLLATAVLGWAQARPRPDQPLALFFPPGVAETAALLQVLAAPGWDPIAIRRLGPFTLALVAPNTPGSAGPAPQGAWLVLPAIGRAPCAAANLALDMGRPLS</sequence>
<dbReference type="EMBL" id="JBHRSB010000001">
    <property type="protein sequence ID" value="MFC2999168.1"/>
    <property type="molecule type" value="Genomic_DNA"/>
</dbReference>
<keyword evidence="2" id="KW-1185">Reference proteome</keyword>
<evidence type="ECO:0000313" key="2">
    <source>
        <dbReference type="Proteomes" id="UP001595420"/>
    </source>
</evidence>
<dbReference type="RefSeq" id="WP_216835014.1">
    <property type="nucleotide sequence ID" value="NZ_JAFNJS010000001.1"/>
</dbReference>
<proteinExistence type="predicted"/>
<protein>
    <submittedName>
        <fullName evidence="1">Uncharacterized protein</fullName>
    </submittedName>
</protein>
<evidence type="ECO:0000313" key="1">
    <source>
        <dbReference type="EMBL" id="MFC2999168.1"/>
    </source>
</evidence>
<dbReference type="Proteomes" id="UP001595420">
    <property type="component" value="Unassembled WGS sequence"/>
</dbReference>
<comment type="caution">
    <text evidence="1">The sequence shown here is derived from an EMBL/GenBank/DDBJ whole genome shotgun (WGS) entry which is preliminary data.</text>
</comment>
<reference evidence="2" key="1">
    <citation type="journal article" date="2019" name="Int. J. Syst. Evol. Microbiol.">
        <title>The Global Catalogue of Microorganisms (GCM) 10K type strain sequencing project: providing services to taxonomists for standard genome sequencing and annotation.</title>
        <authorList>
            <consortium name="The Broad Institute Genomics Platform"/>
            <consortium name="The Broad Institute Genome Sequencing Center for Infectious Disease"/>
            <person name="Wu L."/>
            <person name="Ma J."/>
        </authorList>
    </citation>
    <scope>NUCLEOTIDE SEQUENCE [LARGE SCALE GENOMIC DNA]</scope>
    <source>
        <strain evidence="2">CGMCC 1.16855</strain>
    </source>
</reference>